<dbReference type="Gene3D" id="2.10.70.10">
    <property type="entry name" value="Complement Module, domain 1"/>
    <property type="match status" value="2"/>
</dbReference>
<keyword evidence="1 7" id="KW-0245">EGF-like domain</keyword>
<feature type="domain" description="EGF-like" evidence="10">
    <location>
        <begin position="1125"/>
        <end position="1163"/>
    </location>
</feature>
<dbReference type="InterPro" id="IPR000436">
    <property type="entry name" value="Sushi_SCR_CCP_dom"/>
</dbReference>
<dbReference type="SMART" id="SM00032">
    <property type="entry name" value="CCP"/>
    <property type="match status" value="5"/>
</dbReference>
<dbReference type="InterPro" id="IPR013032">
    <property type="entry name" value="EGF-like_CS"/>
</dbReference>
<dbReference type="InterPro" id="IPR000742">
    <property type="entry name" value="EGF"/>
</dbReference>
<dbReference type="InterPro" id="IPR009030">
    <property type="entry name" value="Growth_fac_rcpt_cys_sf"/>
</dbReference>
<dbReference type="SUPFAM" id="SSF57535">
    <property type="entry name" value="Complement control module/SCR domain"/>
    <property type="match status" value="3"/>
</dbReference>
<dbReference type="GO" id="GO:0005178">
    <property type="term" value="F:integrin binding"/>
    <property type="evidence" value="ECO:0007669"/>
    <property type="project" value="UniProtKB-ARBA"/>
</dbReference>
<feature type="disulfide bond" evidence="7">
    <location>
        <begin position="1387"/>
        <end position="1396"/>
    </location>
</feature>
<feature type="disulfide bond" evidence="7">
    <location>
        <begin position="996"/>
        <end position="1005"/>
    </location>
</feature>
<dbReference type="PRINTS" id="PR01983">
    <property type="entry name" value="NOTCH"/>
</dbReference>
<dbReference type="SMART" id="SM00179">
    <property type="entry name" value="EGF_CA"/>
    <property type="match status" value="17"/>
</dbReference>
<feature type="domain" description="EGF-like" evidence="10">
    <location>
        <begin position="737"/>
        <end position="773"/>
    </location>
</feature>
<feature type="domain" description="EGF-like" evidence="10">
    <location>
        <begin position="1046"/>
        <end position="1085"/>
    </location>
</feature>
<sequence>MIFKFLLHCAFLLFYGHCANVATSQNSIISSPRLDPTYLSTTSPDAAWSRGLATPPWRPVVSAGVVSVDLMFLIDGSGSVENTGLLNFKKLKTWLKSVASAFDFSNRKFRVGVVQFSYSYKHRPLSNQKLLRTEIKLGRCITTFCFNSLVNTMQYMGYSTHTGAAINKTVKEDFAASNANTVKILVLVTNGPSDDDVIFAADFARKKNVTLFSVGIANYNISQLQWIANGEIGNNHRVYQVRNFDRLSTTVESLQREIKATYHIPACSPLLTPIHGQLTCTDANEVGSTCQTSCSNKFTTQGSQKRTCLIRDPAIGPRWNGSSTTCGVCSAKFDLLFILDSSSSIGQASFNVMKDFVMRLVDTFEIGRNQVQVSAIRYHREVVNLWNYDRYQDKNSLMQAITGIDYSGMGTNTDTALYYALDHKFGPDSGRREDKPHMTVVLTDGKVVRSIRTPAERLHKISQVLAIGVNNAIQTEIDEIASDPDELYSHKVMDNFVDLLKIIRDISLKLCKAQSAVTSTTCPYSALADPTGCLTYNCPNGNGAGSICKATCCQGYHMPDSDLTKCYYNGKWSVSPWRCVENRCDLIPSATKGIRVRCSKENRIGSTCNISCDPGYYISGKQSNTTCKVTSQGDVYKCSHTCLKDADLNAGWNSIPVTCQRTQHCNGTKCYHDGECQNGVDNFTCICAAGFTGRHCEINIDDCSPNQCENNGQCVDLDNAFKCICPDGFNGSRCQKDIDECSSGPCRNNGSCVDQINGYTCNCSVGFSGPNCEAAVDWCAKRNCSGRGLCRNSATGYSCDCHSGYVGDDCQVDYDECEDRPCLNSGICYELSTPGGFFCQCKKGFAGTICEHDVPECSSMPCLNNGLCIEPEPGSFSCQCPYGFEGDRCQNLAVNCSTNPCSEFTKICVDDDRGSFECRCIDGFEGKRCENDTNECEADPCENGGQCENFLGGYDCICSSNFTGSWCETEIDHCTSQPCQNGGVCEVGVANYSCKCAAGFRGHDCSENCTDCSCEPCASNGLCLTTGLGYLCRCSNKFRGRNCLEEVDTCSLNFCGGAGKCVVVSEDVLGCNCDPGYTYDGHSCQPISDYLCNPSPCHNGGSCTSNGNSYLCNCTNNYFGKNCQHEGNCSSMNPCQNGGGCSLSEDGIYSCTCQAGFSGNFCEINESSCFSNPCPGNSTCEDTEDGGYRCICNSGYTGENCSQSVNECESDPCGNGATCVDKVNMFECLCHRGWTGTLCQEDLNECEVHVQPCSTGHICSNTFGSYTCQCPRGFMGDECDVNIDDCEPPPCFNGGTCLDRVNGYQCLCESRYQGANCEIDTDDCASSPCRNNGSCIDGDQTYQCSCEPGYSGVNCEHIYDHCKVGKQPKCSNGGTCTNQSDGYTCSCPEGFGGTACDRVKCTLRGTMARNDTGIVTCEGDGTAGTVCVLRCHEGLVPQDTIYNNTRTCSHNGTWMGTEDERWDCVAPSCAKLPGSQSSQNTRSLSLIGVVLKSSLVDPRAVCNDGNAIGSTCTFSCRDGYQLIGNSTSTCTLDKGWDPMPPSKCIRSRCPDIEVEVDPKFSRFSVSTLYCSDGNRLGSICLLTCDYGFINRDSRPTAKQCENGEWLPPKPFSCVPKGCRGPPPSTHHGKYHCTNGDLLYSTCRSKCDIKFVEWQSGSYTCSLQPVFLPIWDGHKGICYEMPCQHSLDLRSETIEEISENSSVRIELAPPRDETLSCARQAKIVLDLSSFSVVTINLWYGEKPTGYHLDIGYQTPETNGSWDGLSGSNNTLSFSGNWNGSDEMNFFQGHDNVRITIAANYVHLKNAALEKSVDTSSFEPRPMVISINQALTPDGQTGAGLCALCINTT</sequence>
<dbReference type="InterPro" id="IPR049883">
    <property type="entry name" value="NOTCH1_EGF-like"/>
</dbReference>
<feature type="domain" description="EGF-like" evidence="10">
    <location>
        <begin position="932"/>
        <end position="968"/>
    </location>
</feature>
<dbReference type="Gene3D" id="3.40.50.410">
    <property type="entry name" value="von Willebrand factor, type A domain"/>
    <property type="match status" value="2"/>
</dbReference>
<dbReference type="PANTHER" id="PTHR24049">
    <property type="entry name" value="CRUMBS FAMILY MEMBER"/>
    <property type="match status" value="1"/>
</dbReference>
<dbReference type="FunFam" id="2.10.25.10:FF:000004">
    <property type="entry name" value="Neurogenic locus notch 1"/>
    <property type="match status" value="1"/>
</dbReference>
<dbReference type="InterPro" id="IPR051022">
    <property type="entry name" value="Notch_Cell-Fate_Det"/>
</dbReference>
<dbReference type="SMART" id="SM00327">
    <property type="entry name" value="VWA"/>
    <property type="match status" value="2"/>
</dbReference>
<evidence type="ECO:0000256" key="4">
    <source>
        <dbReference type="ARBA" id="ARBA00023157"/>
    </source>
</evidence>
<dbReference type="SUPFAM" id="SSF53300">
    <property type="entry name" value="vWA-like"/>
    <property type="match status" value="2"/>
</dbReference>
<feature type="domain" description="EGF-like" evidence="10">
    <location>
        <begin position="1088"/>
        <end position="1124"/>
    </location>
</feature>
<dbReference type="InterPro" id="IPR001881">
    <property type="entry name" value="EGF-like_Ca-bd_dom"/>
</dbReference>
<feature type="disulfide bond" evidence="7">
    <location>
        <begin position="1308"/>
        <end position="1317"/>
    </location>
</feature>
<feature type="disulfide bond" evidence="7">
    <location>
        <begin position="822"/>
        <end position="839"/>
    </location>
</feature>
<feature type="disulfide bond" evidence="7">
    <location>
        <begin position="687"/>
        <end position="696"/>
    </location>
</feature>
<feature type="disulfide bond" evidence="8">
    <location>
        <begin position="552"/>
        <end position="579"/>
    </location>
</feature>
<evidence type="ECO:0000256" key="1">
    <source>
        <dbReference type="ARBA" id="ARBA00022536"/>
    </source>
</evidence>
<dbReference type="GO" id="GO:0003013">
    <property type="term" value="P:circulatory system process"/>
    <property type="evidence" value="ECO:0007669"/>
    <property type="project" value="UniProtKB-ARBA"/>
</dbReference>
<dbReference type="InterPro" id="IPR002035">
    <property type="entry name" value="VWF_A"/>
</dbReference>
<protein>
    <submittedName>
        <fullName evidence="13">Neurogenic locus notch homolog protein 1-like</fullName>
    </submittedName>
</protein>
<feature type="disulfide bond" evidence="7">
    <location>
        <begin position="1114"/>
        <end position="1123"/>
    </location>
</feature>
<dbReference type="SMART" id="SM00181">
    <property type="entry name" value="EGF"/>
    <property type="match status" value="19"/>
</dbReference>
<feature type="signal peptide" evidence="9">
    <location>
        <begin position="1"/>
        <end position="18"/>
    </location>
</feature>
<evidence type="ECO:0000313" key="13">
    <source>
        <dbReference type="EMBL" id="CAB3264413.1"/>
    </source>
</evidence>
<feature type="domain" description="VWFA" evidence="11">
    <location>
        <begin position="69"/>
        <end position="254"/>
    </location>
</feature>
<comment type="caution">
    <text evidence="7">Lacks conserved residue(s) required for the propagation of feature annotation.</text>
</comment>
<dbReference type="Pfam" id="PF00092">
    <property type="entry name" value="VWA"/>
    <property type="match status" value="2"/>
</dbReference>
<dbReference type="PROSITE" id="PS00022">
    <property type="entry name" value="EGF_1"/>
    <property type="match status" value="18"/>
</dbReference>
<keyword evidence="4 7" id="KW-1015">Disulfide bond</keyword>
<dbReference type="InterPro" id="IPR000152">
    <property type="entry name" value="EGF-type_Asp/Asn_hydroxyl_site"/>
</dbReference>
<feature type="disulfide bond" evidence="7">
    <location>
        <begin position="1346"/>
        <end position="1355"/>
    </location>
</feature>
<dbReference type="PRINTS" id="PR00010">
    <property type="entry name" value="EGFBLOOD"/>
</dbReference>
<accession>A0A6F9DN59</accession>
<feature type="domain" description="EGF-like" evidence="10">
    <location>
        <begin position="892"/>
        <end position="930"/>
    </location>
</feature>
<organism evidence="13">
    <name type="scientific">Phallusia mammillata</name>
    <dbReference type="NCBI Taxonomy" id="59560"/>
    <lineage>
        <taxon>Eukaryota</taxon>
        <taxon>Metazoa</taxon>
        <taxon>Chordata</taxon>
        <taxon>Tunicata</taxon>
        <taxon>Ascidiacea</taxon>
        <taxon>Phlebobranchia</taxon>
        <taxon>Ascidiidae</taxon>
        <taxon>Phallusia</taxon>
    </lineage>
</organism>
<dbReference type="Gene3D" id="2.10.25.10">
    <property type="entry name" value="Laminin"/>
    <property type="match status" value="18"/>
</dbReference>
<keyword evidence="2 9" id="KW-0732">Signal</keyword>
<dbReference type="Pfam" id="PF00008">
    <property type="entry name" value="EGF"/>
    <property type="match status" value="12"/>
</dbReference>
<dbReference type="PROSITE" id="PS00010">
    <property type="entry name" value="ASX_HYDROXYL"/>
    <property type="match status" value="10"/>
</dbReference>
<dbReference type="FunFam" id="2.10.25.10:FF:000472">
    <property type="entry name" value="Uncharacterized protein, isoform A"/>
    <property type="match status" value="3"/>
</dbReference>
<evidence type="ECO:0000256" key="9">
    <source>
        <dbReference type="SAM" id="SignalP"/>
    </source>
</evidence>
<feature type="disulfide bond" evidence="7">
    <location>
        <begin position="880"/>
        <end position="889"/>
    </location>
</feature>
<feature type="domain" description="EGF-like" evidence="10">
    <location>
        <begin position="1204"/>
        <end position="1240"/>
    </location>
</feature>
<feature type="disulfide bond" evidence="7">
    <location>
        <begin position="1192"/>
        <end position="1201"/>
    </location>
</feature>
<evidence type="ECO:0000259" key="12">
    <source>
        <dbReference type="PROSITE" id="PS50923"/>
    </source>
</evidence>
<keyword evidence="5" id="KW-0325">Glycoprotein</keyword>
<dbReference type="InterPro" id="IPR035976">
    <property type="entry name" value="Sushi/SCR/CCP_sf"/>
</dbReference>
<evidence type="ECO:0000256" key="2">
    <source>
        <dbReference type="ARBA" id="ARBA00022729"/>
    </source>
</evidence>
<gene>
    <name evidence="13" type="primary">Notch1-004</name>
</gene>
<dbReference type="InterPro" id="IPR018097">
    <property type="entry name" value="EGF_Ca-bd_CS"/>
</dbReference>
<dbReference type="SUPFAM" id="SSF57196">
    <property type="entry name" value="EGF/Laminin"/>
    <property type="match status" value="13"/>
</dbReference>
<dbReference type="SUPFAM" id="SSF57184">
    <property type="entry name" value="Growth factor receptor domain"/>
    <property type="match status" value="1"/>
</dbReference>
<feature type="chain" id="PRO_5026235162" evidence="9">
    <location>
        <begin position="19"/>
        <end position="1847"/>
    </location>
</feature>
<dbReference type="CDD" id="cd00054">
    <property type="entry name" value="EGF_CA"/>
    <property type="match status" value="15"/>
</dbReference>
<dbReference type="FunFam" id="2.10.25.10:FF:000050">
    <property type="entry name" value="neurogenic locus notch homolog protein 3"/>
    <property type="match status" value="1"/>
</dbReference>
<evidence type="ECO:0000256" key="7">
    <source>
        <dbReference type="PROSITE-ProRule" id="PRU00076"/>
    </source>
</evidence>
<feature type="domain" description="EGF-like" evidence="10">
    <location>
        <begin position="853"/>
        <end position="890"/>
    </location>
</feature>
<dbReference type="PROSITE" id="PS01186">
    <property type="entry name" value="EGF_2"/>
    <property type="match status" value="14"/>
</dbReference>
<feature type="domain" description="EGF-like" evidence="10">
    <location>
        <begin position="1358"/>
        <end position="1397"/>
    </location>
</feature>
<feature type="domain" description="EGF-like" evidence="10">
    <location>
        <begin position="1242"/>
        <end position="1280"/>
    </location>
</feature>
<dbReference type="PROSITE" id="PS50026">
    <property type="entry name" value="EGF_3"/>
    <property type="match status" value="18"/>
</dbReference>
<keyword evidence="3" id="KW-0677">Repeat</keyword>
<dbReference type="EMBL" id="LR788551">
    <property type="protein sequence ID" value="CAB3264413.1"/>
    <property type="molecule type" value="mRNA"/>
</dbReference>
<dbReference type="PROSITE" id="PS50923">
    <property type="entry name" value="SUSHI"/>
    <property type="match status" value="2"/>
</dbReference>
<evidence type="ECO:0000256" key="6">
    <source>
        <dbReference type="ARBA" id="ARBA00063079"/>
    </source>
</evidence>
<dbReference type="GO" id="GO:0005509">
    <property type="term" value="F:calcium ion binding"/>
    <property type="evidence" value="ECO:0007669"/>
    <property type="project" value="InterPro"/>
</dbReference>
<dbReference type="Pfam" id="PF12661">
    <property type="entry name" value="hEGF"/>
    <property type="match status" value="1"/>
</dbReference>
<feature type="disulfide bond" evidence="7">
    <location>
        <begin position="1230"/>
        <end position="1239"/>
    </location>
</feature>
<feature type="disulfide bond" evidence="7">
    <location>
        <begin position="801"/>
        <end position="810"/>
    </location>
</feature>
<evidence type="ECO:0000256" key="8">
    <source>
        <dbReference type="PROSITE-ProRule" id="PRU00302"/>
    </source>
</evidence>
<feature type="domain" description="EGF-like" evidence="10">
    <location>
        <begin position="1165"/>
        <end position="1202"/>
    </location>
</feature>
<feature type="disulfide bond" evidence="7">
    <location>
        <begin position="725"/>
        <end position="734"/>
    </location>
</feature>
<dbReference type="FunFam" id="2.10.25.10:FF:000321">
    <property type="entry name" value="Protein delta homolog 1"/>
    <property type="match status" value="1"/>
</dbReference>
<evidence type="ECO:0000256" key="5">
    <source>
        <dbReference type="ARBA" id="ARBA00023180"/>
    </source>
</evidence>
<feature type="domain" description="EGF-like" evidence="10">
    <location>
        <begin position="1320"/>
        <end position="1356"/>
    </location>
</feature>
<comment type="subunit">
    <text evidence="6">Interacts (via Sushi domain 21) with ITGA9:ITGB1; thereby inhibits Ca(2+) intracellular signaling and as a result represses vasocontraction. Interacts (via Sushi domain 21) with ITGA4:ITGB1; thereby inhibits Ca(2+) intracellular signaling and as a result represses vasocontraction. Interacts with ANGPT1 and ANGPT2. Interacts with PEAR1 (via extracellular domain). Interacts with HSPG2, TLN1, FN1, COPA, CCT2, IQGAP1, LAMC1 and NID1. Interacts (via C-terminus) with TIE1.</text>
</comment>
<dbReference type="PRINTS" id="PR00453">
    <property type="entry name" value="VWFADOMAIN"/>
</dbReference>
<feature type="disulfide bond" evidence="7">
    <location>
        <begin position="1153"/>
        <end position="1162"/>
    </location>
</feature>
<feature type="domain" description="EGF-like" evidence="10">
    <location>
        <begin position="970"/>
        <end position="1006"/>
    </location>
</feature>
<reference evidence="13" key="1">
    <citation type="submission" date="2020-04" db="EMBL/GenBank/DDBJ databases">
        <authorList>
            <person name="Neveu A P."/>
        </authorList>
    </citation>
    <scope>NUCLEOTIDE SEQUENCE</scope>
    <source>
        <tissue evidence="13">Whole embryo</tissue>
    </source>
</reference>
<dbReference type="Pfam" id="PF00084">
    <property type="entry name" value="Sushi"/>
    <property type="match status" value="3"/>
</dbReference>
<feature type="disulfide bond" evidence="7">
    <location>
        <begin position="901"/>
        <end position="918"/>
    </location>
</feature>
<feature type="disulfide bond" evidence="7">
    <location>
        <begin position="920"/>
        <end position="929"/>
    </location>
</feature>
<evidence type="ECO:0000256" key="3">
    <source>
        <dbReference type="ARBA" id="ARBA00022737"/>
    </source>
</evidence>
<feature type="domain" description="VWFA" evidence="11">
    <location>
        <begin position="334"/>
        <end position="506"/>
    </location>
</feature>
<feature type="domain" description="EGF-like" evidence="10">
    <location>
        <begin position="1282"/>
        <end position="1318"/>
    </location>
</feature>
<feature type="disulfide bond" evidence="7">
    <location>
        <begin position="958"/>
        <end position="967"/>
    </location>
</feature>
<feature type="domain" description="EGF-like" evidence="10">
    <location>
        <begin position="775"/>
        <end position="811"/>
    </location>
</feature>
<keyword evidence="8" id="KW-0768">Sushi</keyword>
<feature type="domain" description="Sushi" evidence="12">
    <location>
        <begin position="520"/>
        <end position="581"/>
    </location>
</feature>
<dbReference type="FunFam" id="2.10.25.10:FF:000122">
    <property type="entry name" value="Protein crumbs homolog 2"/>
    <property type="match status" value="1"/>
</dbReference>
<feature type="domain" description="EGF-like" evidence="10">
    <location>
        <begin position="699"/>
        <end position="735"/>
    </location>
</feature>
<dbReference type="FunFam" id="2.10.25.10:FF:000038">
    <property type="entry name" value="Fibrillin 2"/>
    <property type="match status" value="1"/>
</dbReference>
<evidence type="ECO:0000259" key="11">
    <source>
        <dbReference type="PROSITE" id="PS50234"/>
    </source>
</evidence>
<feature type="disulfide bond" evidence="7">
    <location>
        <begin position="841"/>
        <end position="850"/>
    </location>
</feature>
<dbReference type="CDD" id="cd00033">
    <property type="entry name" value="CCP"/>
    <property type="match status" value="2"/>
</dbReference>
<feature type="disulfide bond" evidence="7">
    <location>
        <begin position="1270"/>
        <end position="1279"/>
    </location>
</feature>
<feature type="domain" description="Sushi" evidence="12">
    <location>
        <begin position="1493"/>
        <end position="1546"/>
    </location>
</feature>
<dbReference type="Pfam" id="PF07645">
    <property type="entry name" value="EGF_CA"/>
    <property type="match status" value="2"/>
</dbReference>
<dbReference type="PROSITE" id="PS50234">
    <property type="entry name" value="VWFA"/>
    <property type="match status" value="2"/>
</dbReference>
<dbReference type="PROSITE" id="PS01187">
    <property type="entry name" value="EGF_CA"/>
    <property type="match status" value="3"/>
</dbReference>
<dbReference type="InterPro" id="IPR036465">
    <property type="entry name" value="vWFA_dom_sf"/>
</dbReference>
<feature type="domain" description="EGF-like" evidence="10">
    <location>
        <begin position="813"/>
        <end position="851"/>
    </location>
</feature>
<feature type="disulfide bond" evidence="7">
    <location>
        <begin position="763"/>
        <end position="772"/>
    </location>
</feature>
<evidence type="ECO:0000259" key="10">
    <source>
        <dbReference type="PROSITE" id="PS50026"/>
    </source>
</evidence>
<proteinExistence type="evidence at transcript level"/>
<feature type="domain" description="EGF-like" evidence="10">
    <location>
        <begin position="661"/>
        <end position="697"/>
    </location>
</feature>
<name>A0A6F9DN59_9ASCI</name>
<dbReference type="PANTHER" id="PTHR24049:SF29">
    <property type="entry name" value="EGF-LIKE DOMAIN-CONTAINING PROTEIN"/>
    <property type="match status" value="1"/>
</dbReference>